<keyword evidence="7" id="KW-0677">Repeat</keyword>
<dbReference type="GO" id="GO:0008137">
    <property type="term" value="F:NADH dehydrogenase (ubiquinone) activity"/>
    <property type="evidence" value="ECO:0007669"/>
    <property type="project" value="InterPro"/>
</dbReference>
<dbReference type="InterPro" id="IPR000283">
    <property type="entry name" value="NADH_UbQ_OxRdtase_75kDa_su_CS"/>
</dbReference>
<evidence type="ECO:0000256" key="4">
    <source>
        <dbReference type="ARBA" id="ARBA00022485"/>
    </source>
</evidence>
<proteinExistence type="inferred from homology"/>
<dbReference type="Gene3D" id="3.30.70.20">
    <property type="match status" value="1"/>
</dbReference>
<evidence type="ECO:0000313" key="18">
    <source>
        <dbReference type="Proteomes" id="UP000193334"/>
    </source>
</evidence>
<evidence type="ECO:0000256" key="3">
    <source>
        <dbReference type="ARBA" id="ARBA00005404"/>
    </source>
</evidence>
<dbReference type="GO" id="GO:0042773">
    <property type="term" value="P:ATP synthesis coupled electron transport"/>
    <property type="evidence" value="ECO:0007669"/>
    <property type="project" value="InterPro"/>
</dbReference>
<dbReference type="PROSITE" id="PS00198">
    <property type="entry name" value="4FE4S_FER_1"/>
    <property type="match status" value="1"/>
</dbReference>
<dbReference type="InterPro" id="IPR036010">
    <property type="entry name" value="2Fe-2S_ferredoxin-like_sf"/>
</dbReference>
<dbReference type="PROSITE" id="PS51379">
    <property type="entry name" value="4FE4S_FER_2"/>
    <property type="match status" value="2"/>
</dbReference>
<evidence type="ECO:0000256" key="2">
    <source>
        <dbReference type="ARBA" id="ARBA00004370"/>
    </source>
</evidence>
<dbReference type="InterPro" id="IPR009016">
    <property type="entry name" value="Fe_hydrogenase"/>
</dbReference>
<dbReference type="PROSITE" id="PS00641">
    <property type="entry name" value="COMPLEX1_75K_1"/>
    <property type="match status" value="1"/>
</dbReference>
<dbReference type="EC" id="1.12.1.3" evidence="17"/>
<evidence type="ECO:0000259" key="14">
    <source>
        <dbReference type="PROSITE" id="PS51085"/>
    </source>
</evidence>
<dbReference type="CDD" id="cd00207">
    <property type="entry name" value="fer2"/>
    <property type="match status" value="1"/>
</dbReference>
<dbReference type="InterPro" id="IPR054351">
    <property type="entry name" value="NADH_UbQ_OxRdtase_ferredoxin"/>
</dbReference>
<comment type="cofactor">
    <cofactor evidence="1">
        <name>[4Fe-4S] cluster</name>
        <dbReference type="ChEBI" id="CHEBI:49883"/>
    </cofactor>
</comment>
<dbReference type="GO" id="GO:0005506">
    <property type="term" value="F:iron ion binding"/>
    <property type="evidence" value="ECO:0007669"/>
    <property type="project" value="InterPro"/>
</dbReference>
<dbReference type="GO" id="GO:0016020">
    <property type="term" value="C:membrane"/>
    <property type="evidence" value="ECO:0007669"/>
    <property type="project" value="UniProtKB-SubCell"/>
</dbReference>
<dbReference type="EMBL" id="CP021023">
    <property type="protein sequence ID" value="ARN55649.1"/>
    <property type="molecule type" value="Genomic_DNA"/>
</dbReference>
<dbReference type="KEGG" id="pbp:STSP1_00009"/>
<dbReference type="Pfam" id="PF02906">
    <property type="entry name" value="Fe_hyd_lg_C"/>
    <property type="match status" value="1"/>
</dbReference>
<dbReference type="Pfam" id="PF13510">
    <property type="entry name" value="Fer2_4"/>
    <property type="match status" value="1"/>
</dbReference>
<dbReference type="Pfam" id="PF10588">
    <property type="entry name" value="NADH-G_4Fe-4S_3"/>
    <property type="match status" value="1"/>
</dbReference>
<dbReference type="InterPro" id="IPR017900">
    <property type="entry name" value="4Fe4S_Fe_S_CS"/>
</dbReference>
<dbReference type="InterPro" id="IPR050340">
    <property type="entry name" value="Cytosolic_Fe-S_CAF"/>
</dbReference>
<dbReference type="GO" id="GO:0050583">
    <property type="term" value="F:hydrogen dehydrogenase (NADP+) activity"/>
    <property type="evidence" value="ECO:0007669"/>
    <property type="project" value="UniProtKB-EC"/>
</dbReference>
<dbReference type="Gene3D" id="3.10.20.740">
    <property type="match status" value="1"/>
</dbReference>
<dbReference type="RefSeq" id="WP_085754383.1">
    <property type="nucleotide sequence ID" value="NZ_CP021023.1"/>
</dbReference>
<evidence type="ECO:0000256" key="13">
    <source>
        <dbReference type="ARBA" id="ARBA00034078"/>
    </source>
</evidence>
<dbReference type="Pfam" id="PF02256">
    <property type="entry name" value="Fe_hyd_SSU"/>
    <property type="match status" value="1"/>
</dbReference>
<organism evidence="17 18">
    <name type="scientific">Sedimentisphaera salicampi</name>
    <dbReference type="NCBI Taxonomy" id="1941349"/>
    <lineage>
        <taxon>Bacteria</taxon>
        <taxon>Pseudomonadati</taxon>
        <taxon>Planctomycetota</taxon>
        <taxon>Phycisphaerae</taxon>
        <taxon>Sedimentisphaerales</taxon>
        <taxon>Sedimentisphaeraceae</taxon>
        <taxon>Sedimentisphaera</taxon>
    </lineage>
</organism>
<keyword evidence="17" id="KW-0560">Oxidoreductase</keyword>
<dbReference type="SUPFAM" id="SSF53920">
    <property type="entry name" value="Fe-only hydrogenase"/>
    <property type="match status" value="1"/>
</dbReference>
<comment type="similarity">
    <text evidence="3">Belongs to the complex I 75 kDa subunit family.</text>
</comment>
<protein>
    <submittedName>
        <fullName evidence="17">NADP-reducing hydrogenase subunit HndC</fullName>
        <ecNumber evidence="17">1.12.1.3</ecNumber>
    </submittedName>
</protein>
<sequence>MDLITIHIDDIEYKVEPGQTIMQAADKLGYKIPRLCYHPKLSIEGACRVCIVQVEGARNFSASCATPVRDGMKIYTNTPEVRRARRDIVELILDNHPQDCHTCERDGICELQRLSSSVGIQKRHFEGERKEYNEDYSSISVVRNPNKCILCGRCVRMCSEIQEVTNLGLANRGFKTVVMPAFDMPMSESVCAACGQCVNICPTAAFLENNSCQDVFDLLGDKSKVKTVNVAPSVRASIGEAFGLEPGRDMEGQIFAALRKLGFDYVFDTNFAADLTIMEEASELVHRIKNGGTLPMLTSCSSGWMKFVEQFYPELLEHLSTCKSPMSMAGAVIKSYFAESLGVKQDDIVNVGIMPCTAKKFEASRPELDVDGIKSTDEVLTTRELAWMIKSAGINFVDMEPEKPDNPLSVYSGAGVIFGATGGVMEAAIRTAHYMITGEELGEVNVEAVRGMKGIKKGSVMIGDMEVRVAAAHGLGNAEKLLKEAKEHPDRYHFIEIMACPGGCIGGGGQPYPLTNSIPLDEECLAKRASALYSSDDTNEIRVSHENPDIKKLYEEYLGEPLGEISHKYLHTHYKPKEPKGVIPTELLSKC</sequence>
<comment type="cofactor">
    <cofactor evidence="13">
        <name>[2Fe-2S] cluster</name>
        <dbReference type="ChEBI" id="CHEBI:190135"/>
    </cofactor>
</comment>
<dbReference type="FunFam" id="3.10.20.740:FF:000004">
    <property type="entry name" value="NADH-quinone oxidoreductase"/>
    <property type="match status" value="1"/>
</dbReference>
<dbReference type="InterPro" id="IPR019574">
    <property type="entry name" value="NADH_UbQ_OxRdtase_Gsu_4Fe4S-bd"/>
</dbReference>
<keyword evidence="11" id="KW-0520">NAD</keyword>
<dbReference type="InterPro" id="IPR001041">
    <property type="entry name" value="2Fe-2S_ferredoxin-type"/>
</dbReference>
<dbReference type="InterPro" id="IPR036991">
    <property type="entry name" value="Fe_hydrogenase_ssu_sf"/>
</dbReference>
<keyword evidence="5" id="KW-0001">2Fe-2S</keyword>
<keyword evidence="4" id="KW-0004">4Fe-4S</keyword>
<dbReference type="InterPro" id="IPR013352">
    <property type="entry name" value="Fe_hydrogenase_subset"/>
</dbReference>
<reference evidence="18" key="1">
    <citation type="submission" date="2017-04" db="EMBL/GenBank/DDBJ databases">
        <title>Comparative genomics and description of representatives of a novel lineage of planctomycetes thriving in anoxic sediments.</title>
        <authorList>
            <person name="Spring S."/>
            <person name="Bunk B."/>
            <person name="Sproer C."/>
        </authorList>
    </citation>
    <scope>NUCLEOTIDE SEQUENCE [LARGE SCALE GENOMIC DNA]</scope>
    <source>
        <strain evidence="18">ST-PulAB-D4</strain>
    </source>
</reference>
<dbReference type="InterPro" id="IPR003149">
    <property type="entry name" value="Fe_hydrogenase_ssu"/>
</dbReference>
<feature type="domain" description="4Fe-4S ferredoxin-type" evidence="15">
    <location>
        <begin position="139"/>
        <end position="167"/>
    </location>
</feature>
<dbReference type="SUPFAM" id="SSF54862">
    <property type="entry name" value="4Fe-4S ferredoxins"/>
    <property type="match status" value="1"/>
</dbReference>
<dbReference type="PROSITE" id="PS51839">
    <property type="entry name" value="4FE4S_HC3"/>
    <property type="match status" value="1"/>
</dbReference>
<evidence type="ECO:0000256" key="12">
    <source>
        <dbReference type="ARBA" id="ARBA00023136"/>
    </source>
</evidence>
<gene>
    <name evidence="17" type="primary">hndD_1</name>
    <name evidence="17" type="ORF">STSP1_00009</name>
</gene>
<dbReference type="NCBIfam" id="NF040763">
    <property type="entry name" value="FeFe_hydrog_A6"/>
    <property type="match status" value="1"/>
</dbReference>
<keyword evidence="10" id="KW-0411">Iron-sulfur</keyword>
<evidence type="ECO:0000256" key="5">
    <source>
        <dbReference type="ARBA" id="ARBA00022714"/>
    </source>
</evidence>
<dbReference type="PROSITE" id="PS51085">
    <property type="entry name" value="2FE2S_FER_2"/>
    <property type="match status" value="1"/>
</dbReference>
<dbReference type="InterPro" id="IPR049830">
    <property type="entry name" value="HndD"/>
</dbReference>
<evidence type="ECO:0000256" key="1">
    <source>
        <dbReference type="ARBA" id="ARBA00001966"/>
    </source>
</evidence>
<feature type="domain" description="2Fe-2S ferredoxin-type" evidence="14">
    <location>
        <begin position="2"/>
        <end position="80"/>
    </location>
</feature>
<evidence type="ECO:0000256" key="11">
    <source>
        <dbReference type="ARBA" id="ARBA00023027"/>
    </source>
</evidence>
<dbReference type="Gene3D" id="4.10.260.20">
    <property type="entry name" value="Iron hydrogenase, small subunit"/>
    <property type="match status" value="1"/>
</dbReference>
<dbReference type="Pfam" id="PF22117">
    <property type="entry name" value="Fer4_Nqo3"/>
    <property type="match status" value="1"/>
</dbReference>
<comment type="subcellular location">
    <subcellularLocation>
        <location evidence="2">Membrane</location>
    </subcellularLocation>
</comment>
<evidence type="ECO:0000256" key="6">
    <source>
        <dbReference type="ARBA" id="ARBA00022723"/>
    </source>
</evidence>
<dbReference type="SMART" id="SM00929">
    <property type="entry name" value="NADH-G_4Fe-4S_3"/>
    <property type="match status" value="1"/>
</dbReference>
<evidence type="ECO:0000256" key="10">
    <source>
        <dbReference type="ARBA" id="ARBA00023014"/>
    </source>
</evidence>
<feature type="domain" description="4Fe-4S His(Cys)3-ligated-type" evidence="16">
    <location>
        <begin position="80"/>
        <end position="119"/>
    </location>
</feature>
<accession>A0A1W6LIR3</accession>
<dbReference type="FunFam" id="3.30.70.20:FF:000035">
    <property type="entry name" value="Iron hydrogenase 1"/>
    <property type="match status" value="1"/>
</dbReference>
<dbReference type="Proteomes" id="UP000193334">
    <property type="component" value="Chromosome"/>
</dbReference>
<dbReference type="SUPFAM" id="SSF54292">
    <property type="entry name" value="2Fe-2S ferredoxin-like"/>
    <property type="match status" value="1"/>
</dbReference>
<keyword evidence="8" id="KW-1278">Translocase</keyword>
<evidence type="ECO:0000256" key="7">
    <source>
        <dbReference type="ARBA" id="ARBA00022737"/>
    </source>
</evidence>
<dbReference type="GO" id="GO:0051537">
    <property type="term" value="F:2 iron, 2 sulfur cluster binding"/>
    <property type="evidence" value="ECO:0007669"/>
    <property type="project" value="UniProtKB-KW"/>
</dbReference>
<dbReference type="Gene3D" id="3.40.50.1780">
    <property type="match status" value="1"/>
</dbReference>
<evidence type="ECO:0000259" key="15">
    <source>
        <dbReference type="PROSITE" id="PS51379"/>
    </source>
</evidence>
<evidence type="ECO:0000313" key="17">
    <source>
        <dbReference type="EMBL" id="ARN55649.1"/>
    </source>
</evidence>
<dbReference type="InterPro" id="IPR004108">
    <property type="entry name" value="Fe_hydrogenase_lsu_C"/>
</dbReference>
<dbReference type="GO" id="GO:0051539">
    <property type="term" value="F:4 iron, 4 sulfur cluster binding"/>
    <property type="evidence" value="ECO:0007669"/>
    <property type="project" value="UniProtKB-KW"/>
</dbReference>
<keyword evidence="9" id="KW-0408">Iron</keyword>
<dbReference type="PANTHER" id="PTHR11615">
    <property type="entry name" value="NITRATE, FORMATE, IRON DEHYDROGENASE"/>
    <property type="match status" value="1"/>
</dbReference>
<dbReference type="STRING" id="1941349.STSP1_00009"/>
<dbReference type="Gene3D" id="3.40.950.10">
    <property type="entry name" value="Fe-only Hydrogenase (Larger Subunit), Chain L, domain 3"/>
    <property type="match status" value="1"/>
</dbReference>
<dbReference type="SMART" id="SM00902">
    <property type="entry name" value="Fe_hyd_SSU"/>
    <property type="match status" value="1"/>
</dbReference>
<dbReference type="AlphaFoldDB" id="A0A1W6LIR3"/>
<dbReference type="NCBIfam" id="TIGR02512">
    <property type="entry name" value="FeFe_hydrog_A"/>
    <property type="match status" value="1"/>
</dbReference>
<feature type="domain" description="4Fe-4S ferredoxin-type" evidence="15">
    <location>
        <begin position="182"/>
        <end position="211"/>
    </location>
</feature>
<evidence type="ECO:0000256" key="9">
    <source>
        <dbReference type="ARBA" id="ARBA00023004"/>
    </source>
</evidence>
<evidence type="ECO:0000259" key="16">
    <source>
        <dbReference type="PROSITE" id="PS51839"/>
    </source>
</evidence>
<keyword evidence="18" id="KW-1185">Reference proteome</keyword>
<dbReference type="GO" id="GO:0008901">
    <property type="term" value="F:ferredoxin hydrogenase activity"/>
    <property type="evidence" value="ECO:0007669"/>
    <property type="project" value="InterPro"/>
</dbReference>
<name>A0A1W6LIR3_9BACT</name>
<keyword evidence="12" id="KW-0472">Membrane</keyword>
<dbReference type="InterPro" id="IPR017896">
    <property type="entry name" value="4Fe4S_Fe-S-bd"/>
</dbReference>
<evidence type="ECO:0000256" key="8">
    <source>
        <dbReference type="ARBA" id="ARBA00022967"/>
    </source>
</evidence>
<keyword evidence="6" id="KW-0479">Metal-binding</keyword>